<keyword evidence="2" id="KW-0472">Membrane</keyword>
<evidence type="ECO:0000256" key="2">
    <source>
        <dbReference type="SAM" id="Phobius"/>
    </source>
</evidence>
<evidence type="ECO:0000256" key="1">
    <source>
        <dbReference type="SAM" id="MobiDB-lite"/>
    </source>
</evidence>
<proteinExistence type="predicted"/>
<keyword evidence="4" id="KW-1185">Reference proteome</keyword>
<dbReference type="EMBL" id="AYLO01000049">
    <property type="protein sequence ID" value="ESS72694.1"/>
    <property type="molecule type" value="Genomic_DNA"/>
</dbReference>
<dbReference type="Proteomes" id="UP000017842">
    <property type="component" value="Unassembled WGS sequence"/>
</dbReference>
<reference evidence="3 4" key="1">
    <citation type="journal article" date="2013" name="Genome Announc.">
        <title>Draft Genome Sequence of the Methanotrophic Gammaproteobacterium Methyloglobulus morosus DSM 22980 Strain KoM1.</title>
        <authorList>
            <person name="Poehlein A."/>
            <person name="Deutzmann J.S."/>
            <person name="Daniel R."/>
            <person name="Simeonova D.D."/>
        </authorList>
    </citation>
    <scope>NUCLEOTIDE SEQUENCE [LARGE SCALE GENOMIC DNA]</scope>
    <source>
        <strain evidence="3 4">KoM1</strain>
    </source>
</reference>
<dbReference type="AlphaFoldDB" id="V5BXX1"/>
<dbReference type="InterPro" id="IPR025325">
    <property type="entry name" value="DUF4231"/>
</dbReference>
<sequence>MSNESILTYDKPDWIVPIESRMGRADYFFQTVLKNQNEWYSTKAGKQKKWHLFLAISIIVLGATISCLQVVEAAAWVRYITAALGASVSVLRALDTLLQPGETWQGYRKASENMQREYRLFINNADIYANAPDEDVAYRQLVERVETILAEEQQLFWQFQTKTQEPQSLAQNSPVESDDVAELPSNRS</sequence>
<dbReference type="STRING" id="1116472.MGMO_50c00100"/>
<feature type="compositionally biased region" description="Polar residues" evidence="1">
    <location>
        <begin position="164"/>
        <end position="175"/>
    </location>
</feature>
<organism evidence="3 4">
    <name type="scientific">Methyloglobulus morosus KoM1</name>
    <dbReference type="NCBI Taxonomy" id="1116472"/>
    <lineage>
        <taxon>Bacteria</taxon>
        <taxon>Pseudomonadati</taxon>
        <taxon>Pseudomonadota</taxon>
        <taxon>Gammaproteobacteria</taxon>
        <taxon>Methylococcales</taxon>
        <taxon>Methylococcaceae</taxon>
        <taxon>Methyloglobulus</taxon>
    </lineage>
</organism>
<gene>
    <name evidence="3" type="ORF">MGMO_50c00100</name>
</gene>
<evidence type="ECO:0000313" key="4">
    <source>
        <dbReference type="Proteomes" id="UP000017842"/>
    </source>
</evidence>
<keyword evidence="2" id="KW-1133">Transmembrane helix</keyword>
<comment type="caution">
    <text evidence="3">The sequence shown here is derived from an EMBL/GenBank/DDBJ whole genome shotgun (WGS) entry which is preliminary data.</text>
</comment>
<protein>
    <recommendedName>
        <fullName evidence="5">SMODS and SLOG-associating 2TM effector domain-containing protein</fullName>
    </recommendedName>
</protein>
<keyword evidence="2" id="KW-0812">Transmembrane</keyword>
<dbReference type="NCBIfam" id="NF033634">
    <property type="entry name" value="SLATT_1"/>
    <property type="match status" value="1"/>
</dbReference>
<dbReference type="Pfam" id="PF14015">
    <property type="entry name" value="DUF4231"/>
    <property type="match status" value="1"/>
</dbReference>
<feature type="region of interest" description="Disordered" evidence="1">
    <location>
        <begin position="164"/>
        <end position="188"/>
    </location>
</feature>
<accession>V5BXX1</accession>
<evidence type="ECO:0000313" key="3">
    <source>
        <dbReference type="EMBL" id="ESS72694.1"/>
    </source>
</evidence>
<dbReference type="eggNOG" id="ENOG5031NA6">
    <property type="taxonomic scope" value="Bacteria"/>
</dbReference>
<feature type="transmembrane region" description="Helical" evidence="2">
    <location>
        <begin position="50"/>
        <end position="71"/>
    </location>
</feature>
<dbReference type="RefSeq" id="WP_023494283.1">
    <property type="nucleotide sequence ID" value="NZ_AYLO01000049.1"/>
</dbReference>
<name>V5BXX1_9GAMM</name>
<evidence type="ECO:0008006" key="5">
    <source>
        <dbReference type="Google" id="ProtNLM"/>
    </source>
</evidence>